<proteinExistence type="predicted"/>
<name>A0A0D9XE97_9ORYZ</name>
<accession>A0A0D9XE97</accession>
<feature type="compositionally biased region" description="Polar residues" evidence="1">
    <location>
        <begin position="248"/>
        <end position="261"/>
    </location>
</feature>
<dbReference type="Proteomes" id="UP000032180">
    <property type="component" value="Chromosome 9"/>
</dbReference>
<protein>
    <submittedName>
        <fullName evidence="2">Uncharacterized protein</fullName>
    </submittedName>
</protein>
<feature type="compositionally biased region" description="Low complexity" evidence="1">
    <location>
        <begin position="22"/>
        <end position="38"/>
    </location>
</feature>
<keyword evidence="3" id="KW-1185">Reference proteome</keyword>
<feature type="region of interest" description="Disordered" evidence="1">
    <location>
        <begin position="22"/>
        <end position="75"/>
    </location>
</feature>
<dbReference type="HOGENOM" id="CLU_1066936_0_0_1"/>
<evidence type="ECO:0000256" key="1">
    <source>
        <dbReference type="SAM" id="MobiDB-lite"/>
    </source>
</evidence>
<dbReference type="eggNOG" id="ENOG502SD8G">
    <property type="taxonomic scope" value="Eukaryota"/>
</dbReference>
<dbReference type="EnsemblPlants" id="LPERR09G08640.1">
    <property type="protein sequence ID" value="LPERR09G08640.1"/>
    <property type="gene ID" value="LPERR09G08640"/>
</dbReference>
<evidence type="ECO:0000313" key="3">
    <source>
        <dbReference type="Proteomes" id="UP000032180"/>
    </source>
</evidence>
<organism evidence="2 3">
    <name type="scientific">Leersia perrieri</name>
    <dbReference type="NCBI Taxonomy" id="77586"/>
    <lineage>
        <taxon>Eukaryota</taxon>
        <taxon>Viridiplantae</taxon>
        <taxon>Streptophyta</taxon>
        <taxon>Embryophyta</taxon>
        <taxon>Tracheophyta</taxon>
        <taxon>Spermatophyta</taxon>
        <taxon>Magnoliopsida</taxon>
        <taxon>Liliopsida</taxon>
        <taxon>Poales</taxon>
        <taxon>Poaceae</taxon>
        <taxon>BOP clade</taxon>
        <taxon>Oryzoideae</taxon>
        <taxon>Oryzeae</taxon>
        <taxon>Oryzinae</taxon>
        <taxon>Leersia</taxon>
    </lineage>
</organism>
<dbReference type="Gramene" id="LPERR09G08640.1">
    <property type="protein sequence ID" value="LPERR09G08640.1"/>
    <property type="gene ID" value="LPERR09G08640"/>
</dbReference>
<dbReference type="PANTHER" id="PTHR37207:SF1">
    <property type="entry name" value="OS09G0446000 PROTEIN"/>
    <property type="match status" value="1"/>
</dbReference>
<reference evidence="2" key="3">
    <citation type="submission" date="2015-04" db="UniProtKB">
        <authorList>
            <consortium name="EnsemblPlants"/>
        </authorList>
    </citation>
    <scope>IDENTIFICATION</scope>
</reference>
<dbReference type="PANTHER" id="PTHR37207">
    <property type="entry name" value="OS09G0446000 PROTEIN"/>
    <property type="match status" value="1"/>
</dbReference>
<reference evidence="3" key="2">
    <citation type="submission" date="2013-12" db="EMBL/GenBank/DDBJ databases">
        <authorList>
            <person name="Yu Y."/>
            <person name="Lee S."/>
            <person name="de Baynast K."/>
            <person name="Wissotski M."/>
            <person name="Liu L."/>
            <person name="Talag J."/>
            <person name="Goicoechea J."/>
            <person name="Angelova A."/>
            <person name="Jetty R."/>
            <person name="Kudrna D."/>
            <person name="Golser W."/>
            <person name="Rivera L."/>
            <person name="Zhang J."/>
            <person name="Wing R."/>
        </authorList>
    </citation>
    <scope>NUCLEOTIDE SEQUENCE</scope>
</reference>
<sequence length="261" mass="27311">MSAGSERAHAFASPSPASAAFFSTSGSAPSSSTTATSSVGRTPSSGPGLPINKKKKRPFRPVADDTKPVLRDPISRSDPVETAQAILLPGLKNQVPTRLAPTFFFCPSLPIVTAIIFYDCVTPMDSLTNAQAMISTPTSRNISNVAFLNNAAAPPDLESSAPANHRCLSAADAVILLAGLNVRSPFKTSNPSCDSIVSGKSSRSRSLDLDSKALRVFFPGTPTTSKILSSCSLIPSPRNNALPERSFAMTQPSDHMSTSSS</sequence>
<reference evidence="2 3" key="1">
    <citation type="submission" date="2012-08" db="EMBL/GenBank/DDBJ databases">
        <title>Oryza genome evolution.</title>
        <authorList>
            <person name="Wing R.A."/>
        </authorList>
    </citation>
    <scope>NUCLEOTIDE SEQUENCE</scope>
</reference>
<evidence type="ECO:0000313" key="2">
    <source>
        <dbReference type="EnsemblPlants" id="LPERR09G08640.1"/>
    </source>
</evidence>
<feature type="compositionally biased region" description="Basic and acidic residues" evidence="1">
    <location>
        <begin position="62"/>
        <end position="75"/>
    </location>
</feature>
<dbReference type="AlphaFoldDB" id="A0A0D9XE97"/>
<feature type="region of interest" description="Disordered" evidence="1">
    <location>
        <begin position="242"/>
        <end position="261"/>
    </location>
</feature>